<dbReference type="Proteomes" id="UP001301769">
    <property type="component" value="Unassembled WGS sequence"/>
</dbReference>
<proteinExistence type="predicted"/>
<dbReference type="GO" id="GO:0004672">
    <property type="term" value="F:protein kinase activity"/>
    <property type="evidence" value="ECO:0007669"/>
    <property type="project" value="InterPro"/>
</dbReference>
<evidence type="ECO:0000313" key="3">
    <source>
        <dbReference type="Proteomes" id="UP001301769"/>
    </source>
</evidence>
<feature type="domain" description="Protein kinase" evidence="1">
    <location>
        <begin position="1"/>
        <end position="187"/>
    </location>
</feature>
<dbReference type="InterPro" id="IPR011009">
    <property type="entry name" value="Kinase-like_dom_sf"/>
</dbReference>
<dbReference type="GO" id="GO:0005524">
    <property type="term" value="F:ATP binding"/>
    <property type="evidence" value="ECO:0007669"/>
    <property type="project" value="InterPro"/>
</dbReference>
<dbReference type="EMBL" id="MU858310">
    <property type="protein sequence ID" value="KAK4207225.1"/>
    <property type="molecule type" value="Genomic_DNA"/>
</dbReference>
<accession>A0AAN6XVA0</accession>
<dbReference type="AlphaFoldDB" id="A0AAN6XVA0"/>
<dbReference type="SUPFAM" id="SSF56112">
    <property type="entry name" value="Protein kinase-like (PK-like)"/>
    <property type="match status" value="1"/>
</dbReference>
<protein>
    <recommendedName>
        <fullName evidence="1">Protein kinase domain-containing protein</fullName>
    </recommendedName>
</protein>
<evidence type="ECO:0000313" key="2">
    <source>
        <dbReference type="EMBL" id="KAK4207225.1"/>
    </source>
</evidence>
<name>A0AAN6XVA0_9PEZI</name>
<dbReference type="Pfam" id="PF00069">
    <property type="entry name" value="Pkinase"/>
    <property type="match status" value="1"/>
</dbReference>
<reference evidence="2" key="2">
    <citation type="submission" date="2023-05" db="EMBL/GenBank/DDBJ databases">
        <authorList>
            <consortium name="Lawrence Berkeley National Laboratory"/>
            <person name="Steindorff A."/>
            <person name="Hensen N."/>
            <person name="Bonometti L."/>
            <person name="Westerberg I."/>
            <person name="Brannstrom I.O."/>
            <person name="Guillou S."/>
            <person name="Cros-Aarteil S."/>
            <person name="Calhoun S."/>
            <person name="Haridas S."/>
            <person name="Kuo A."/>
            <person name="Mondo S."/>
            <person name="Pangilinan J."/>
            <person name="Riley R."/>
            <person name="Labutti K."/>
            <person name="Andreopoulos B."/>
            <person name="Lipzen A."/>
            <person name="Chen C."/>
            <person name="Yanf M."/>
            <person name="Daum C."/>
            <person name="Ng V."/>
            <person name="Clum A."/>
            <person name="Ohm R."/>
            <person name="Martin F."/>
            <person name="Silar P."/>
            <person name="Natvig D."/>
            <person name="Lalanne C."/>
            <person name="Gautier V."/>
            <person name="Ament-Velasquez S.L."/>
            <person name="Kruys A."/>
            <person name="Hutchinson M.I."/>
            <person name="Powell A.J."/>
            <person name="Barry K."/>
            <person name="Miller A.N."/>
            <person name="Grigoriev I.V."/>
            <person name="Debuchy R."/>
            <person name="Gladieux P."/>
            <person name="Thoren M.H."/>
            <person name="Johannesson H."/>
        </authorList>
    </citation>
    <scope>NUCLEOTIDE SEQUENCE</scope>
    <source>
        <strain evidence="2">PSN293</strain>
    </source>
</reference>
<reference evidence="2" key="1">
    <citation type="journal article" date="2023" name="Mol. Phylogenet. Evol.">
        <title>Genome-scale phylogeny and comparative genomics of the fungal order Sordariales.</title>
        <authorList>
            <person name="Hensen N."/>
            <person name="Bonometti L."/>
            <person name="Westerberg I."/>
            <person name="Brannstrom I.O."/>
            <person name="Guillou S."/>
            <person name="Cros-Aarteil S."/>
            <person name="Calhoun S."/>
            <person name="Haridas S."/>
            <person name="Kuo A."/>
            <person name="Mondo S."/>
            <person name="Pangilinan J."/>
            <person name="Riley R."/>
            <person name="LaButti K."/>
            <person name="Andreopoulos B."/>
            <person name="Lipzen A."/>
            <person name="Chen C."/>
            <person name="Yan M."/>
            <person name="Daum C."/>
            <person name="Ng V."/>
            <person name="Clum A."/>
            <person name="Steindorff A."/>
            <person name="Ohm R.A."/>
            <person name="Martin F."/>
            <person name="Silar P."/>
            <person name="Natvig D.O."/>
            <person name="Lalanne C."/>
            <person name="Gautier V."/>
            <person name="Ament-Velasquez S.L."/>
            <person name="Kruys A."/>
            <person name="Hutchinson M.I."/>
            <person name="Powell A.J."/>
            <person name="Barry K."/>
            <person name="Miller A.N."/>
            <person name="Grigoriev I.V."/>
            <person name="Debuchy R."/>
            <person name="Gladieux P."/>
            <person name="Hiltunen Thoren M."/>
            <person name="Johannesson H."/>
        </authorList>
    </citation>
    <scope>NUCLEOTIDE SEQUENCE</scope>
    <source>
        <strain evidence="2">PSN293</strain>
    </source>
</reference>
<evidence type="ECO:0000259" key="1">
    <source>
        <dbReference type="PROSITE" id="PS50011"/>
    </source>
</evidence>
<dbReference type="InterPro" id="IPR000719">
    <property type="entry name" value="Prot_kinase_dom"/>
</dbReference>
<dbReference type="PROSITE" id="PS50011">
    <property type="entry name" value="PROTEIN_KINASE_DOM"/>
    <property type="match status" value="1"/>
</dbReference>
<dbReference type="Gene3D" id="1.10.510.10">
    <property type="entry name" value="Transferase(Phosphotransferase) domain 1"/>
    <property type="match status" value="1"/>
</dbReference>
<keyword evidence="3" id="KW-1185">Reference proteome</keyword>
<organism evidence="2 3">
    <name type="scientific">Rhypophila decipiens</name>
    <dbReference type="NCBI Taxonomy" id="261697"/>
    <lineage>
        <taxon>Eukaryota</taxon>
        <taxon>Fungi</taxon>
        <taxon>Dikarya</taxon>
        <taxon>Ascomycota</taxon>
        <taxon>Pezizomycotina</taxon>
        <taxon>Sordariomycetes</taxon>
        <taxon>Sordariomycetidae</taxon>
        <taxon>Sordariales</taxon>
        <taxon>Naviculisporaceae</taxon>
        <taxon>Rhypophila</taxon>
    </lineage>
</organism>
<comment type="caution">
    <text evidence="2">The sequence shown here is derived from an EMBL/GenBank/DDBJ whole genome shotgun (WGS) entry which is preliminary data.</text>
</comment>
<sequence length="233" mass="26199">MQWTQCITSSQKRLTSASLGAITTLRLETSLIHGKTILLADLGLSSFQLTEDSSSTAFIGVDDFYVAPEFQTFRDGHVQARRASDIWSFGCIIAEVLTYMVKGSGGVKKFCDKRQFEWVPGTWWNRFHRGPTTPSPEVTTWLSELQANGEPYRVRMVGVIQKMLSLDPKERPRSAQVKKSLRGISILSLAKLVGHDLETAYKDDQCIDLLLGNKRFRSWLSAFKRTFLSTKGG</sequence>
<gene>
    <name evidence="2" type="ORF">QBC37DRAFT_99613</name>
</gene>